<proteinExistence type="predicted"/>
<feature type="domain" description="Fungal-type protein kinase" evidence="2">
    <location>
        <begin position="469"/>
        <end position="605"/>
    </location>
</feature>
<comment type="caution">
    <text evidence="3">The sequence shown here is derived from an EMBL/GenBank/DDBJ whole genome shotgun (WGS) entry which is preliminary data.</text>
</comment>
<accession>A0A8H6HIZ1</accession>
<dbReference type="InterPro" id="IPR008266">
    <property type="entry name" value="Tyr_kinase_AS"/>
</dbReference>
<feature type="compositionally biased region" description="Low complexity" evidence="1">
    <location>
        <begin position="14"/>
        <end position="26"/>
    </location>
</feature>
<name>A0A8H6HIZ1_9AGAR</name>
<protein>
    <recommendedName>
        <fullName evidence="2">Fungal-type protein kinase domain-containing protein</fullName>
    </recommendedName>
</protein>
<feature type="compositionally biased region" description="Pro residues" evidence="1">
    <location>
        <begin position="49"/>
        <end position="60"/>
    </location>
</feature>
<feature type="region of interest" description="Disordered" evidence="1">
    <location>
        <begin position="1"/>
        <end position="90"/>
    </location>
</feature>
<feature type="compositionally biased region" description="Basic residues" evidence="1">
    <location>
        <begin position="232"/>
        <end position="247"/>
    </location>
</feature>
<dbReference type="InterPro" id="IPR011009">
    <property type="entry name" value="Kinase-like_dom_sf"/>
</dbReference>
<feature type="compositionally biased region" description="Polar residues" evidence="1">
    <location>
        <begin position="811"/>
        <end position="829"/>
    </location>
</feature>
<feature type="region of interest" description="Disordered" evidence="1">
    <location>
        <begin position="218"/>
        <end position="252"/>
    </location>
</feature>
<evidence type="ECO:0000313" key="3">
    <source>
        <dbReference type="EMBL" id="KAF6747057.1"/>
    </source>
</evidence>
<dbReference type="EMBL" id="JACGCI010000085">
    <property type="protein sequence ID" value="KAF6747057.1"/>
    <property type="molecule type" value="Genomic_DNA"/>
</dbReference>
<gene>
    <name evidence="3" type="ORF">DFP72DRAFT_921126</name>
</gene>
<evidence type="ECO:0000259" key="2">
    <source>
        <dbReference type="Pfam" id="PF17667"/>
    </source>
</evidence>
<sequence>MSSPTNFIDADGRPLSPEPLELASLPQTPTTHLTNSSDAGELSLDPEPAEVPLPETPPGPTKTHISMFSTRTNGTTESSSPMKDSAQDPISKTLSNDQRIQEMRRAIVRELGSPVEAELDWAKELYASIATDSEIDAFLQKTDHYDYASKEWILKRTGPGEKGLYHPFAQVLQAIIDHFNQGKPKHEVINTKAARFYHGEEGASDMWTSPDISILARPAPEGSTSSFQEPRRKSKPGKKQPGKKQREKQREKERIVGYSNLVSIVEVKVDSKLPSVESNMGQLGVYARQVMIQQPNRRYFRALIATEKRYSLYHLDRSGCQHTRLADINYGKGGEDVRTFIRLVLGLSSTDEKTVGLDPSVKWKIDGEDRKVSGTITVRDEDGKEREYDLVRVDPVFLRPSIRGRGTTCWHATEKGKPDKEVFIKMSWRSKDRTPEYVYLKEAKGVVGIGQMITYDPTGEETKSFRGSPSSKSFFNRVAMCVVLECYGDSVFEFNTQTQAIAAIRDTLSGYKSLSEDKEIIHRDISKNNVLLGKQGASKGWRGVLIDLDMAARKDRTVDEVSQDHRTGTRMYMSTAVLASFDPRNRPSPPHNVLDDLESIHYVLTELMFGFEGPHKLVAERPQLLVDWQTETHHNALNSKNSYFINEDLNTRKIPGYWLPACKALLCGLHKLLAPVVKKKNNLFALETEEDREDLRILLEGSSSLYQSALDLFDKALEDLKDAEIIPAATEPSTPPRRSSQLPADRLHISPNAAVHDLSDSDDDLLDSGDDLRVGPPAPGSSSTPERRGKRGSQGDVEDSPSAKRMRTRSTTRNGPLPRTSSALSIQKD</sequence>
<dbReference type="Pfam" id="PF17667">
    <property type="entry name" value="Pkinase_fungal"/>
    <property type="match status" value="2"/>
</dbReference>
<feature type="compositionally biased region" description="Acidic residues" evidence="1">
    <location>
        <begin position="760"/>
        <end position="769"/>
    </location>
</feature>
<dbReference type="AlphaFoldDB" id="A0A8H6HIZ1"/>
<dbReference type="PANTHER" id="PTHR38248:SF2">
    <property type="entry name" value="FUNK1 11"/>
    <property type="match status" value="1"/>
</dbReference>
<feature type="domain" description="Fungal-type protein kinase" evidence="2">
    <location>
        <begin position="245"/>
        <end position="455"/>
    </location>
</feature>
<feature type="compositionally biased region" description="Polar residues" evidence="1">
    <location>
        <begin position="63"/>
        <end position="90"/>
    </location>
</feature>
<dbReference type="PANTHER" id="PTHR38248">
    <property type="entry name" value="FUNK1 6"/>
    <property type="match status" value="1"/>
</dbReference>
<evidence type="ECO:0000313" key="4">
    <source>
        <dbReference type="Proteomes" id="UP000521943"/>
    </source>
</evidence>
<reference evidence="3 4" key="1">
    <citation type="submission" date="2020-07" db="EMBL/GenBank/DDBJ databases">
        <title>Comparative genomics of pyrophilous fungi reveals a link between fire events and developmental genes.</title>
        <authorList>
            <consortium name="DOE Joint Genome Institute"/>
            <person name="Steindorff A.S."/>
            <person name="Carver A."/>
            <person name="Calhoun S."/>
            <person name="Stillman K."/>
            <person name="Liu H."/>
            <person name="Lipzen A."/>
            <person name="Pangilinan J."/>
            <person name="Labutti K."/>
            <person name="Bruns T.D."/>
            <person name="Grigoriev I.V."/>
        </authorList>
    </citation>
    <scope>NUCLEOTIDE SEQUENCE [LARGE SCALE GENOMIC DNA]</scope>
    <source>
        <strain evidence="3 4">CBS 144469</strain>
    </source>
</reference>
<dbReference type="PROSITE" id="PS00109">
    <property type="entry name" value="PROTEIN_KINASE_TYR"/>
    <property type="match status" value="1"/>
</dbReference>
<dbReference type="Proteomes" id="UP000521943">
    <property type="component" value="Unassembled WGS sequence"/>
</dbReference>
<dbReference type="SUPFAM" id="SSF56112">
    <property type="entry name" value="Protein kinase-like (PK-like)"/>
    <property type="match status" value="1"/>
</dbReference>
<feature type="region of interest" description="Disordered" evidence="1">
    <location>
        <begin position="752"/>
        <end position="829"/>
    </location>
</feature>
<dbReference type="InterPro" id="IPR040976">
    <property type="entry name" value="Pkinase_fungal"/>
</dbReference>
<organism evidence="3 4">
    <name type="scientific">Ephemerocybe angulata</name>
    <dbReference type="NCBI Taxonomy" id="980116"/>
    <lineage>
        <taxon>Eukaryota</taxon>
        <taxon>Fungi</taxon>
        <taxon>Dikarya</taxon>
        <taxon>Basidiomycota</taxon>
        <taxon>Agaricomycotina</taxon>
        <taxon>Agaricomycetes</taxon>
        <taxon>Agaricomycetidae</taxon>
        <taxon>Agaricales</taxon>
        <taxon>Agaricineae</taxon>
        <taxon>Psathyrellaceae</taxon>
        <taxon>Ephemerocybe</taxon>
    </lineage>
</organism>
<keyword evidence="4" id="KW-1185">Reference proteome</keyword>
<dbReference type="Gene3D" id="1.10.510.10">
    <property type="entry name" value="Transferase(Phosphotransferase) domain 1"/>
    <property type="match status" value="1"/>
</dbReference>
<feature type="compositionally biased region" description="Polar residues" evidence="1">
    <location>
        <begin position="27"/>
        <end position="38"/>
    </location>
</feature>
<evidence type="ECO:0000256" key="1">
    <source>
        <dbReference type="SAM" id="MobiDB-lite"/>
    </source>
</evidence>
<dbReference type="GO" id="GO:0004672">
    <property type="term" value="F:protein kinase activity"/>
    <property type="evidence" value="ECO:0007669"/>
    <property type="project" value="InterPro"/>
</dbReference>
<dbReference type="OrthoDB" id="5584477at2759"/>